<dbReference type="EMBL" id="MKKU01000210">
    <property type="protein sequence ID" value="RNF19287.1"/>
    <property type="molecule type" value="Genomic_DNA"/>
</dbReference>
<dbReference type="InterPro" id="IPR015421">
    <property type="entry name" value="PyrdxlP-dep_Trfase_major"/>
</dbReference>
<reference evidence="7 8" key="1">
    <citation type="journal article" date="2018" name="BMC Genomics">
        <title>Genomic comparison of Trypanosoma conorhini and Trypanosoma rangeli to Trypanosoma cruzi strains of high and low virulence.</title>
        <authorList>
            <person name="Bradwell K.R."/>
            <person name="Koparde V.N."/>
            <person name="Matveyev A.V."/>
            <person name="Serrano M.G."/>
            <person name="Alves J.M."/>
            <person name="Parikh H."/>
            <person name="Huang B."/>
            <person name="Lee V."/>
            <person name="Espinosa-Alvarez O."/>
            <person name="Ortiz P.A."/>
            <person name="Costa-Martins A.G."/>
            <person name="Teixeira M.M."/>
            <person name="Buck G.A."/>
        </authorList>
    </citation>
    <scope>NUCLEOTIDE SEQUENCE [LARGE SCALE GENOMIC DNA]</scope>
    <source>
        <strain evidence="7 8">025E</strain>
    </source>
</reference>
<evidence type="ECO:0000313" key="7">
    <source>
        <dbReference type="EMBL" id="RNF19287.1"/>
    </source>
</evidence>
<evidence type="ECO:0000256" key="1">
    <source>
        <dbReference type="ARBA" id="ARBA00001933"/>
    </source>
</evidence>
<evidence type="ECO:0000256" key="6">
    <source>
        <dbReference type="SAM" id="MobiDB-lite"/>
    </source>
</evidence>
<keyword evidence="4 5" id="KW-0456">Lyase</keyword>
<evidence type="ECO:0000256" key="2">
    <source>
        <dbReference type="ARBA" id="ARBA00022793"/>
    </source>
</evidence>
<dbReference type="Proteomes" id="UP000284403">
    <property type="component" value="Unassembled WGS sequence"/>
</dbReference>
<accession>A0A3R7MR40</accession>
<dbReference type="GO" id="GO:0016831">
    <property type="term" value="F:carboxy-lyase activity"/>
    <property type="evidence" value="ECO:0007669"/>
    <property type="project" value="UniProtKB-KW"/>
</dbReference>
<dbReference type="GeneID" id="40317833"/>
<dbReference type="GO" id="GO:0019752">
    <property type="term" value="P:carboxylic acid metabolic process"/>
    <property type="evidence" value="ECO:0007669"/>
    <property type="project" value="InterPro"/>
</dbReference>
<dbReference type="GO" id="GO:0030170">
    <property type="term" value="F:pyridoxal phosphate binding"/>
    <property type="evidence" value="ECO:0007669"/>
    <property type="project" value="InterPro"/>
</dbReference>
<gene>
    <name evidence="7" type="ORF">Tco025E_04222</name>
</gene>
<comment type="cofactor">
    <cofactor evidence="1 5">
        <name>pyridoxal 5'-phosphate</name>
        <dbReference type="ChEBI" id="CHEBI:597326"/>
    </cofactor>
</comment>
<dbReference type="PANTHER" id="PTHR11999">
    <property type="entry name" value="GROUP II PYRIDOXAL-5-PHOSPHATE DECARBOXYLASE"/>
    <property type="match status" value="1"/>
</dbReference>
<evidence type="ECO:0000256" key="3">
    <source>
        <dbReference type="ARBA" id="ARBA00022898"/>
    </source>
</evidence>
<dbReference type="Gene3D" id="3.40.640.10">
    <property type="entry name" value="Type I PLP-dependent aspartate aminotransferase-like (Major domain)"/>
    <property type="match status" value="1"/>
</dbReference>
<comment type="caution">
    <text evidence="7">The sequence shown here is derived from an EMBL/GenBank/DDBJ whole genome shotgun (WGS) entry which is preliminary data.</text>
</comment>
<dbReference type="GO" id="GO:0005737">
    <property type="term" value="C:cytoplasm"/>
    <property type="evidence" value="ECO:0007669"/>
    <property type="project" value="TreeGrafter"/>
</dbReference>
<feature type="region of interest" description="Disordered" evidence="6">
    <location>
        <begin position="145"/>
        <end position="192"/>
    </location>
</feature>
<dbReference type="SUPFAM" id="SSF53383">
    <property type="entry name" value="PLP-dependent transferases"/>
    <property type="match status" value="1"/>
</dbReference>
<dbReference type="Pfam" id="PF00282">
    <property type="entry name" value="Pyridoxal_deC"/>
    <property type="match status" value="1"/>
</dbReference>
<keyword evidence="2" id="KW-0210">Decarboxylase</keyword>
<dbReference type="InterPro" id="IPR015424">
    <property type="entry name" value="PyrdxlP-dep_Trfase"/>
</dbReference>
<evidence type="ECO:0000313" key="8">
    <source>
        <dbReference type="Proteomes" id="UP000284403"/>
    </source>
</evidence>
<comment type="similarity">
    <text evidence="5">Belongs to the group II decarboxylase family.</text>
</comment>
<organism evidence="7 8">
    <name type="scientific">Trypanosoma conorhini</name>
    <dbReference type="NCBI Taxonomy" id="83891"/>
    <lineage>
        <taxon>Eukaryota</taxon>
        <taxon>Discoba</taxon>
        <taxon>Euglenozoa</taxon>
        <taxon>Kinetoplastea</taxon>
        <taxon>Metakinetoplastina</taxon>
        <taxon>Trypanosomatida</taxon>
        <taxon>Trypanosomatidae</taxon>
        <taxon>Trypanosoma</taxon>
    </lineage>
</organism>
<keyword evidence="3 5" id="KW-0663">Pyridoxal phosphate</keyword>
<dbReference type="EC" id="4.1.1.-" evidence="7"/>
<dbReference type="AlphaFoldDB" id="A0A3R7MR40"/>
<dbReference type="OrthoDB" id="639767at2759"/>
<dbReference type="PANTHER" id="PTHR11999:SF70">
    <property type="entry name" value="MIP05841P"/>
    <property type="match status" value="1"/>
</dbReference>
<evidence type="ECO:0000256" key="4">
    <source>
        <dbReference type="ARBA" id="ARBA00023239"/>
    </source>
</evidence>
<dbReference type="RefSeq" id="XP_029228778.1">
    <property type="nucleotide sequence ID" value="XM_029371134.1"/>
</dbReference>
<protein>
    <submittedName>
        <fullName evidence="7">Tyrosine decarboxylase</fullName>
        <ecNumber evidence="7">4.1.1.-</ecNumber>
    </submittedName>
</protein>
<evidence type="ECO:0000256" key="5">
    <source>
        <dbReference type="RuleBase" id="RU000382"/>
    </source>
</evidence>
<proteinExistence type="inferred from homology"/>
<dbReference type="InterPro" id="IPR002129">
    <property type="entry name" value="PyrdxlP-dep_de-COase"/>
</dbReference>
<name>A0A3R7MR40_9TRYP</name>
<sequence length="610" mass="65775">MRCSRPRHRYGVTALLDRGARFLSSLLHGASHLSSPSWPSLRFTAPPLWGKSGCSREEWRRCLGESLCRGAAARCLLDAQPHAAEVRASLVAALFPKPHWNNAVTHSMDGDSLASLEKDVANTVAGLLRLPARFLWAPRAEEEEVATERPCGAQHPRTPLPDAPRAPRVAASQPPAVHGGDGGRTPGAGGGGGLLHSTSLESLIVLLATARAQAQARCISARFSSPAEEARLTQRLVLYCSDQSQPLLRRAARCIGIQHIRVLQTVYSPHVHNYPVLLETLKAALAEDVACGLCPLLVCGVFGARTTGAVDPLEELAELCRRVKVWFHIDASHSGLALAAAPLVRDEAGQPLESTPLEEMDAAAEQMWEQRKLTFHRAALLADSIHVGVSTSFLPTLSSNSSAALLYVAEVAKVAAAMRRMHAEDEAGGNMWCTPDATDVSLLRLDFPEMRSGEVIRLALMLMPCNPASVGRVVRGHQAALRYVEQRVRADGRFDCSVHASCFGMVLFRWLTLADEETAALMRRWGDVLASSPPMRAVQGGGFPHRVSLGLTRIHRRVYVCVSLTAGGDGGDACLRRCDMDALVDSLRRVADEWNGSSTVTAAITSKAAT</sequence>
<feature type="compositionally biased region" description="Gly residues" evidence="6">
    <location>
        <begin position="179"/>
        <end position="192"/>
    </location>
</feature>
<keyword evidence="8" id="KW-1185">Reference proteome</keyword>
<dbReference type="InterPro" id="IPR010977">
    <property type="entry name" value="Aromatic_deC"/>
</dbReference>